<sequence length="61" mass="6584">MGELWRARERYGWASRSRRWGQVAAGAGEEAQGGDDEDGACCVGKKELHASMVSAVARVDC</sequence>
<organism evidence="1 2">
    <name type="scientific">Setaria italica</name>
    <name type="common">Foxtail millet</name>
    <name type="synonym">Panicum italicum</name>
    <dbReference type="NCBI Taxonomy" id="4555"/>
    <lineage>
        <taxon>Eukaryota</taxon>
        <taxon>Viridiplantae</taxon>
        <taxon>Streptophyta</taxon>
        <taxon>Embryophyta</taxon>
        <taxon>Tracheophyta</taxon>
        <taxon>Spermatophyta</taxon>
        <taxon>Magnoliopsida</taxon>
        <taxon>Liliopsida</taxon>
        <taxon>Poales</taxon>
        <taxon>Poaceae</taxon>
        <taxon>PACMAD clade</taxon>
        <taxon>Panicoideae</taxon>
        <taxon>Panicodae</taxon>
        <taxon>Paniceae</taxon>
        <taxon>Cenchrinae</taxon>
        <taxon>Setaria</taxon>
    </lineage>
</organism>
<dbReference type="EnsemblPlants" id="KQK91682">
    <property type="protein sequence ID" value="KQK91682"/>
    <property type="gene ID" value="SETIT_040762mg"/>
</dbReference>
<keyword evidence="2" id="KW-1185">Reference proteome</keyword>
<reference evidence="1" key="2">
    <citation type="submission" date="2018-08" db="UniProtKB">
        <authorList>
            <consortium name="EnsemblPlants"/>
        </authorList>
    </citation>
    <scope>IDENTIFICATION</scope>
    <source>
        <strain evidence="1">Yugu1</strain>
    </source>
</reference>
<dbReference type="InParanoid" id="K4APB4"/>
<proteinExistence type="predicted"/>
<evidence type="ECO:0000313" key="2">
    <source>
        <dbReference type="Proteomes" id="UP000004995"/>
    </source>
</evidence>
<dbReference type="EMBL" id="AGNK02006055">
    <property type="status" value="NOT_ANNOTATED_CDS"/>
    <property type="molecule type" value="Genomic_DNA"/>
</dbReference>
<dbReference type="Proteomes" id="UP000004995">
    <property type="component" value="Unassembled WGS sequence"/>
</dbReference>
<dbReference type="Gramene" id="KQK91682">
    <property type="protein sequence ID" value="KQK91682"/>
    <property type="gene ID" value="SETIT_040762mg"/>
</dbReference>
<reference evidence="2" key="1">
    <citation type="journal article" date="2012" name="Nat. Biotechnol.">
        <title>Reference genome sequence of the model plant Setaria.</title>
        <authorList>
            <person name="Bennetzen J.L."/>
            <person name="Schmutz J."/>
            <person name="Wang H."/>
            <person name="Percifield R."/>
            <person name="Hawkins J."/>
            <person name="Pontaroli A.C."/>
            <person name="Estep M."/>
            <person name="Feng L."/>
            <person name="Vaughn J.N."/>
            <person name="Grimwood J."/>
            <person name="Jenkins J."/>
            <person name="Barry K."/>
            <person name="Lindquist E."/>
            <person name="Hellsten U."/>
            <person name="Deshpande S."/>
            <person name="Wang X."/>
            <person name="Wu X."/>
            <person name="Mitros T."/>
            <person name="Triplett J."/>
            <person name="Yang X."/>
            <person name="Ye C.Y."/>
            <person name="Mauro-Herrera M."/>
            <person name="Wang L."/>
            <person name="Li P."/>
            <person name="Sharma M."/>
            <person name="Sharma R."/>
            <person name="Ronald P.C."/>
            <person name="Panaud O."/>
            <person name="Kellogg E.A."/>
            <person name="Brutnell T.P."/>
            <person name="Doust A.N."/>
            <person name="Tuskan G.A."/>
            <person name="Rokhsar D."/>
            <person name="Devos K.M."/>
        </authorList>
    </citation>
    <scope>NUCLEOTIDE SEQUENCE [LARGE SCALE GENOMIC DNA]</scope>
    <source>
        <strain evidence="2">cv. Yugu1</strain>
    </source>
</reference>
<evidence type="ECO:0000313" key="1">
    <source>
        <dbReference type="EnsemblPlants" id="KQK91682"/>
    </source>
</evidence>
<dbReference type="AlphaFoldDB" id="K4APB4"/>
<protein>
    <submittedName>
        <fullName evidence="1">Uncharacterized protein</fullName>
    </submittedName>
</protein>
<dbReference type="HOGENOM" id="CLU_2927066_0_0_1"/>
<name>K4APB4_SETIT</name>
<accession>K4APB4</accession>